<accession>A0AAW1I7L7</accession>
<dbReference type="PANTHER" id="PTHR36482">
    <property type="entry name" value="OSJNBA0024J22.15 PROTEIN"/>
    <property type="match status" value="1"/>
</dbReference>
<protein>
    <submittedName>
        <fullName evidence="1">Uncharacterized protein</fullName>
    </submittedName>
</protein>
<comment type="caution">
    <text evidence="1">The sequence shown here is derived from an EMBL/GenBank/DDBJ whole genome shotgun (WGS) entry which is preliminary data.</text>
</comment>
<keyword evidence="2" id="KW-1185">Reference proteome</keyword>
<evidence type="ECO:0000313" key="2">
    <source>
        <dbReference type="Proteomes" id="UP001443914"/>
    </source>
</evidence>
<dbReference type="InterPro" id="IPR053085">
    <property type="entry name" value="Jasmonate-induced_protein"/>
</dbReference>
<dbReference type="PANTHER" id="PTHR36482:SF6">
    <property type="entry name" value="JASMONATE-INDUCED PROTEIN HOMOLOG"/>
    <property type="match status" value="1"/>
</dbReference>
<name>A0AAW1I7L7_SAPOF</name>
<dbReference type="AlphaFoldDB" id="A0AAW1I7L7"/>
<evidence type="ECO:0000313" key="1">
    <source>
        <dbReference type="EMBL" id="KAK9684657.1"/>
    </source>
</evidence>
<dbReference type="EMBL" id="JBDFQZ010000010">
    <property type="protein sequence ID" value="KAK9684658.1"/>
    <property type="molecule type" value="Genomic_DNA"/>
</dbReference>
<dbReference type="Proteomes" id="UP001443914">
    <property type="component" value="Unassembled WGS sequence"/>
</dbReference>
<gene>
    <name evidence="1" type="ORF">RND81_10G223300</name>
</gene>
<proteinExistence type="predicted"/>
<dbReference type="EMBL" id="JBDFQZ010000010">
    <property type="protein sequence ID" value="KAK9684657.1"/>
    <property type="molecule type" value="Genomic_DNA"/>
</dbReference>
<sequence>MASKQMQKVATEVQTVLTGQLQIGTSATLNNHTVTNMQLMKSHSWSGIFFPPPPQTITSHGGVARFIHLLGNKGSKAGVMYTITGAVTVEAPYAVVLAWDAPSNSRLSPNRLYGVLAPKSVIDKLTWETIEKELDKAGASVEINDKVAKISVHANLANNPKTEMAGLWANFQLIP</sequence>
<reference evidence="1 2" key="1">
    <citation type="submission" date="2024-03" db="EMBL/GenBank/DDBJ databases">
        <title>WGS assembly of Saponaria officinalis var. Norfolk2.</title>
        <authorList>
            <person name="Jenkins J."/>
            <person name="Shu S."/>
            <person name="Grimwood J."/>
            <person name="Barry K."/>
            <person name="Goodstein D."/>
            <person name="Schmutz J."/>
            <person name="Leebens-Mack J."/>
            <person name="Osbourn A."/>
        </authorList>
    </citation>
    <scope>NUCLEOTIDE SEQUENCE [LARGE SCALE GENOMIC DNA]</scope>
    <source>
        <strain evidence="2">cv. Norfolk2</strain>
        <strain evidence="1">JIC</strain>
        <tissue evidence="1">Leaf</tissue>
    </source>
</reference>
<organism evidence="1 2">
    <name type="scientific">Saponaria officinalis</name>
    <name type="common">Common soapwort</name>
    <name type="synonym">Lychnis saponaria</name>
    <dbReference type="NCBI Taxonomy" id="3572"/>
    <lineage>
        <taxon>Eukaryota</taxon>
        <taxon>Viridiplantae</taxon>
        <taxon>Streptophyta</taxon>
        <taxon>Embryophyta</taxon>
        <taxon>Tracheophyta</taxon>
        <taxon>Spermatophyta</taxon>
        <taxon>Magnoliopsida</taxon>
        <taxon>eudicotyledons</taxon>
        <taxon>Gunneridae</taxon>
        <taxon>Pentapetalae</taxon>
        <taxon>Caryophyllales</taxon>
        <taxon>Caryophyllaceae</taxon>
        <taxon>Caryophylleae</taxon>
        <taxon>Saponaria</taxon>
    </lineage>
</organism>